<dbReference type="Pfam" id="PF12960">
    <property type="entry name" value="DUF3849"/>
    <property type="match status" value="1"/>
</dbReference>
<proteinExistence type="predicted"/>
<accession>A0AAW6CB69</accession>
<comment type="caution">
    <text evidence="4">The sequence shown here is derived from an EMBL/GenBank/DDBJ whole genome shotgun (WGS) entry which is preliminary data.</text>
</comment>
<gene>
    <name evidence="4" type="ORF">PND83_21505</name>
</gene>
<evidence type="ECO:0000256" key="1">
    <source>
        <dbReference type="SAM" id="MobiDB-lite"/>
    </source>
</evidence>
<dbReference type="RefSeq" id="WP_034566681.1">
    <property type="nucleotide sequence ID" value="NZ_BAABZG010000001.1"/>
</dbReference>
<feature type="region of interest" description="Disordered" evidence="1">
    <location>
        <begin position="325"/>
        <end position="358"/>
    </location>
</feature>
<reference evidence="4" key="1">
    <citation type="submission" date="2023-01" db="EMBL/GenBank/DDBJ databases">
        <title>Human gut microbiome strain richness.</title>
        <authorList>
            <person name="Chen-Liaw A."/>
        </authorList>
    </citation>
    <scope>NUCLEOTIDE SEQUENCE</scope>
    <source>
        <strain evidence="4">2225st1_A6_2225SCRN_200828</strain>
    </source>
</reference>
<dbReference type="AlphaFoldDB" id="A0AAW6CB69"/>
<evidence type="ECO:0000259" key="3">
    <source>
        <dbReference type="Pfam" id="PF12960"/>
    </source>
</evidence>
<evidence type="ECO:0000313" key="5">
    <source>
        <dbReference type="Proteomes" id="UP001211006"/>
    </source>
</evidence>
<feature type="domain" description="DUF3849" evidence="3">
    <location>
        <begin position="110"/>
        <end position="237"/>
    </location>
</feature>
<dbReference type="Pfam" id="PF12959">
    <property type="entry name" value="DUF3848"/>
    <property type="match status" value="1"/>
</dbReference>
<dbReference type="Proteomes" id="UP001211006">
    <property type="component" value="Unassembled WGS sequence"/>
</dbReference>
<organism evidence="4 5">
    <name type="scientific">Flavonifractor plautii</name>
    <name type="common">Fusobacterium plautii</name>
    <dbReference type="NCBI Taxonomy" id="292800"/>
    <lineage>
        <taxon>Bacteria</taxon>
        <taxon>Bacillati</taxon>
        <taxon>Bacillota</taxon>
        <taxon>Clostridia</taxon>
        <taxon>Eubacteriales</taxon>
        <taxon>Oscillospiraceae</taxon>
        <taxon>Flavonifractor</taxon>
    </lineage>
</organism>
<dbReference type="InterPro" id="IPR024383">
    <property type="entry name" value="DUF3849"/>
</dbReference>
<dbReference type="InterPro" id="IPR024380">
    <property type="entry name" value="DUF3848"/>
</dbReference>
<evidence type="ECO:0000259" key="2">
    <source>
        <dbReference type="Pfam" id="PF12959"/>
    </source>
</evidence>
<evidence type="ECO:0000313" key="4">
    <source>
        <dbReference type="EMBL" id="MDB7908563.1"/>
    </source>
</evidence>
<feature type="domain" description="DUF3848" evidence="2">
    <location>
        <begin position="9"/>
        <end position="101"/>
    </location>
</feature>
<sequence length="358" mass="40836">MNMTPEEMNTQLYEKLTAEQAKYRDWLMGQPPEEILNHAYEYAVREDILAAAELMDMPQAQAAALLAVSSPMEAIYGEWTERKSSDLDPMLDCISNRAYAALQAQRELPVYRYPGGYAHEHGELEQYRASRKADIACKEAIESAITEHYRDNCLGREAVSQVVEQFGYERVLHVLANTVRHKEWDGRISQGNKAWARTVPVFEDLDAWGNDRNKEFVVDRSHPGIIDLFVDMVRHEYLLTQPLTKDDIRAEAARILSAFQAARGPNSPSGTHFMVQVSPDFLARANSKNQNRLVSMLPFRSLSISTLEGRKGVYALITKDEDRAQSLRLRKPSVRKKLSETKAEPGHTDKKKVREQER</sequence>
<feature type="compositionally biased region" description="Basic and acidic residues" evidence="1">
    <location>
        <begin position="337"/>
        <end position="358"/>
    </location>
</feature>
<dbReference type="EMBL" id="JAQLWO010000037">
    <property type="protein sequence ID" value="MDB7908563.1"/>
    <property type="molecule type" value="Genomic_DNA"/>
</dbReference>
<protein>
    <submittedName>
        <fullName evidence="4">DUF3849 domain-containing protein</fullName>
    </submittedName>
</protein>
<name>A0AAW6CB69_FLAPL</name>